<dbReference type="Pfam" id="PF01243">
    <property type="entry name" value="PNPOx_N"/>
    <property type="match status" value="1"/>
</dbReference>
<dbReference type="PANTHER" id="PTHR39336">
    <property type="entry name" value="PYRIDOXAMINE PHOSPHATE OXIDASE FAMILY PROTEIN (AFU_ORTHOLOGUE AFUA_6G11440)"/>
    <property type="match status" value="1"/>
</dbReference>
<feature type="domain" description="Pyridoxamine 5'-phosphate oxidase N-terminal" evidence="1">
    <location>
        <begin position="12"/>
        <end position="108"/>
    </location>
</feature>
<evidence type="ECO:0000313" key="2">
    <source>
        <dbReference type="EMBL" id="WKN37183.1"/>
    </source>
</evidence>
<dbReference type="EMBL" id="CP120682">
    <property type="protein sequence ID" value="WKN37183.1"/>
    <property type="molecule type" value="Genomic_DNA"/>
</dbReference>
<reference evidence="2" key="2">
    <citation type="journal article" date="2024" name="Antonie Van Leeuwenhoek">
        <title>Roseihalotalea indica gen. nov., sp. nov., a halophilic Bacteroidetes from mesopelagic Southwest Indian Ocean with higher carbohydrate metabolic potential.</title>
        <authorList>
            <person name="Chen B."/>
            <person name="Zhang M."/>
            <person name="Lin D."/>
            <person name="Ye J."/>
            <person name="Tang K."/>
        </authorList>
    </citation>
    <scope>NUCLEOTIDE SEQUENCE</scope>
    <source>
        <strain evidence="2">TK19036</strain>
    </source>
</reference>
<dbReference type="AlphaFoldDB" id="A0AA49GN06"/>
<evidence type="ECO:0000259" key="1">
    <source>
        <dbReference type="Pfam" id="PF01243"/>
    </source>
</evidence>
<reference evidence="2" key="1">
    <citation type="journal article" date="2023" name="Comput. Struct. Biotechnol. J.">
        <title>Discovery of a novel marine Bacteroidetes with a rich repertoire of carbohydrate-active enzymes.</title>
        <authorList>
            <person name="Chen B."/>
            <person name="Liu G."/>
            <person name="Chen Q."/>
            <person name="Wang H."/>
            <person name="Liu L."/>
            <person name="Tang K."/>
        </authorList>
    </citation>
    <scope>NUCLEOTIDE SEQUENCE</scope>
    <source>
        <strain evidence="2">TK19036</strain>
    </source>
</reference>
<dbReference type="SUPFAM" id="SSF50475">
    <property type="entry name" value="FMN-binding split barrel"/>
    <property type="match status" value="1"/>
</dbReference>
<dbReference type="InterPro" id="IPR011576">
    <property type="entry name" value="Pyridox_Oxase_N"/>
</dbReference>
<proteinExistence type="predicted"/>
<dbReference type="InterPro" id="IPR012349">
    <property type="entry name" value="Split_barrel_FMN-bd"/>
</dbReference>
<gene>
    <name evidence="2" type="ORF">K4G66_00485</name>
</gene>
<accession>A0AA49GN06</accession>
<sequence>MGSSALQLSDEQIHWVQQQPLFFVATAPLQADGHINVSPKGLDCLRVINPKTVAYLDLTGSGNETSAHIAENGRITFMWCSFDKKPKIFRTYGQGEVVLPGTDRWAELISLFPDFPGSRQIVINHIEQTKTSCGFGVPLMELQEERSTLTDWANKQGEEGIQEYQKKKNTLSLDGLPTHLAKATAISQEKEH</sequence>
<name>A0AA49GN06_9BACT</name>
<dbReference type="PANTHER" id="PTHR39336:SF1">
    <property type="entry name" value="PYRIDOXAMINE PHOSPHATE OXIDASE FAMILY PROTEIN (AFU_ORTHOLOGUE AFUA_6G11440)"/>
    <property type="match status" value="1"/>
</dbReference>
<protein>
    <submittedName>
        <fullName evidence="2">Pyridoxamine 5'-phosphate oxidase family protein</fullName>
    </submittedName>
</protein>
<organism evidence="2">
    <name type="scientific">Roseihalotalea indica</name>
    <dbReference type="NCBI Taxonomy" id="2867963"/>
    <lineage>
        <taxon>Bacteria</taxon>
        <taxon>Pseudomonadati</taxon>
        <taxon>Bacteroidota</taxon>
        <taxon>Cytophagia</taxon>
        <taxon>Cytophagales</taxon>
        <taxon>Catalimonadaceae</taxon>
        <taxon>Roseihalotalea</taxon>
    </lineage>
</organism>
<dbReference type="Gene3D" id="2.30.110.10">
    <property type="entry name" value="Electron Transport, Fmn-binding Protein, Chain A"/>
    <property type="match status" value="1"/>
</dbReference>